<feature type="compositionally biased region" description="Low complexity" evidence="7">
    <location>
        <begin position="979"/>
        <end position="992"/>
    </location>
</feature>
<dbReference type="InterPro" id="IPR001680">
    <property type="entry name" value="WD40_rpt"/>
</dbReference>
<dbReference type="InterPro" id="IPR050349">
    <property type="entry name" value="WD_LIS1/nudF_dynein_reg"/>
</dbReference>
<feature type="region of interest" description="Disordered" evidence="7">
    <location>
        <begin position="578"/>
        <end position="598"/>
    </location>
</feature>
<feature type="compositionally biased region" description="Polar residues" evidence="7">
    <location>
        <begin position="578"/>
        <end position="591"/>
    </location>
</feature>
<dbReference type="SUPFAM" id="SSF50978">
    <property type="entry name" value="WD40 repeat-like"/>
    <property type="match status" value="2"/>
</dbReference>
<dbReference type="SUPFAM" id="SSF69322">
    <property type="entry name" value="Tricorn protease domain 2"/>
    <property type="match status" value="1"/>
</dbReference>
<protein>
    <submittedName>
        <fullName evidence="9">Serine/threonine-protein kinase PknD</fullName>
        <ecNumber evidence="9">2.7.11.1</ecNumber>
    </submittedName>
</protein>
<dbReference type="InterPro" id="IPR036322">
    <property type="entry name" value="WD40_repeat_dom_sf"/>
</dbReference>
<evidence type="ECO:0000256" key="4">
    <source>
        <dbReference type="ARBA" id="ARBA00022840"/>
    </source>
</evidence>
<evidence type="ECO:0000313" key="10">
    <source>
        <dbReference type="Proteomes" id="UP000319004"/>
    </source>
</evidence>
<keyword evidence="9" id="KW-0808">Transferase</keyword>
<evidence type="ECO:0000256" key="6">
    <source>
        <dbReference type="PROSITE-ProRule" id="PRU10141"/>
    </source>
</evidence>
<organism evidence="9 10">
    <name type="scientific">Stieleria neptunia</name>
    <dbReference type="NCBI Taxonomy" id="2527979"/>
    <lineage>
        <taxon>Bacteria</taxon>
        <taxon>Pseudomonadati</taxon>
        <taxon>Planctomycetota</taxon>
        <taxon>Planctomycetia</taxon>
        <taxon>Pirellulales</taxon>
        <taxon>Pirellulaceae</taxon>
        <taxon>Stieleria</taxon>
    </lineage>
</organism>
<dbReference type="InterPro" id="IPR000719">
    <property type="entry name" value="Prot_kinase_dom"/>
</dbReference>
<feature type="compositionally biased region" description="Acidic residues" evidence="7">
    <location>
        <begin position="1"/>
        <end position="16"/>
    </location>
</feature>
<evidence type="ECO:0000313" key="9">
    <source>
        <dbReference type="EMBL" id="QDV43554.1"/>
    </source>
</evidence>
<keyword evidence="4 6" id="KW-0067">ATP-binding</keyword>
<dbReference type="PROSITE" id="PS50011">
    <property type="entry name" value="PROTEIN_KINASE_DOM"/>
    <property type="match status" value="1"/>
</dbReference>
<dbReference type="PRINTS" id="PR00320">
    <property type="entry name" value="GPROTEINBRPT"/>
</dbReference>
<dbReference type="SMART" id="SM00220">
    <property type="entry name" value="S_TKc"/>
    <property type="match status" value="1"/>
</dbReference>
<feature type="compositionally biased region" description="Polar residues" evidence="7">
    <location>
        <begin position="1099"/>
        <end position="1109"/>
    </location>
</feature>
<dbReference type="Proteomes" id="UP000319004">
    <property type="component" value="Chromosome"/>
</dbReference>
<dbReference type="SUPFAM" id="SSF56112">
    <property type="entry name" value="Protein kinase-like (PK-like)"/>
    <property type="match status" value="1"/>
</dbReference>
<proteinExistence type="predicted"/>
<feature type="domain" description="Protein kinase" evidence="8">
    <location>
        <begin position="159"/>
        <end position="434"/>
    </location>
</feature>
<keyword evidence="3 6" id="KW-0547">Nucleotide-binding</keyword>
<dbReference type="CDD" id="cd14014">
    <property type="entry name" value="STKc_PknB_like"/>
    <property type="match status" value="1"/>
</dbReference>
<feature type="region of interest" description="Disordered" evidence="7">
    <location>
        <begin position="1"/>
        <end position="91"/>
    </location>
</feature>
<dbReference type="CDD" id="cd22265">
    <property type="entry name" value="UDM1_RNF168"/>
    <property type="match status" value="1"/>
</dbReference>
<evidence type="ECO:0000256" key="2">
    <source>
        <dbReference type="ARBA" id="ARBA00022737"/>
    </source>
</evidence>
<dbReference type="PROSITE" id="PS00107">
    <property type="entry name" value="PROTEIN_KINASE_ATP"/>
    <property type="match status" value="1"/>
</dbReference>
<evidence type="ECO:0000256" key="3">
    <source>
        <dbReference type="ARBA" id="ARBA00022741"/>
    </source>
</evidence>
<dbReference type="KEGG" id="snep:Enr13x_34110"/>
<dbReference type="PROSITE" id="PS50082">
    <property type="entry name" value="WD_REPEATS_2"/>
    <property type="match status" value="7"/>
</dbReference>
<feature type="region of interest" description="Disordered" evidence="7">
    <location>
        <begin position="1084"/>
        <end position="1109"/>
    </location>
</feature>
<reference evidence="9 10" key="1">
    <citation type="submission" date="2019-03" db="EMBL/GenBank/DDBJ databases">
        <title>Deep-cultivation of Planctomycetes and their phenomic and genomic characterization uncovers novel biology.</title>
        <authorList>
            <person name="Wiegand S."/>
            <person name="Jogler M."/>
            <person name="Boedeker C."/>
            <person name="Pinto D."/>
            <person name="Vollmers J."/>
            <person name="Rivas-Marin E."/>
            <person name="Kohn T."/>
            <person name="Peeters S.H."/>
            <person name="Heuer A."/>
            <person name="Rast P."/>
            <person name="Oberbeckmann S."/>
            <person name="Bunk B."/>
            <person name="Jeske O."/>
            <person name="Meyerdierks A."/>
            <person name="Storesund J.E."/>
            <person name="Kallscheuer N."/>
            <person name="Luecker S."/>
            <person name="Lage O.M."/>
            <person name="Pohl T."/>
            <person name="Merkel B.J."/>
            <person name="Hornburger P."/>
            <person name="Mueller R.-W."/>
            <person name="Bruemmer F."/>
            <person name="Labrenz M."/>
            <person name="Spormann A.M."/>
            <person name="Op den Camp H."/>
            <person name="Overmann J."/>
            <person name="Amann R."/>
            <person name="Jetten M.S.M."/>
            <person name="Mascher T."/>
            <person name="Medema M.H."/>
            <person name="Devos D.P."/>
            <person name="Kaster A.-K."/>
            <person name="Ovreas L."/>
            <person name="Rohde M."/>
            <person name="Galperin M.Y."/>
            <person name="Jogler C."/>
        </authorList>
    </citation>
    <scope>NUCLEOTIDE SEQUENCE [LARGE SCALE GENOMIC DNA]</scope>
    <source>
        <strain evidence="9 10">Enr13</strain>
    </source>
</reference>
<dbReference type="GO" id="GO:0005524">
    <property type="term" value="F:ATP binding"/>
    <property type="evidence" value="ECO:0007669"/>
    <property type="project" value="UniProtKB-UniRule"/>
</dbReference>
<feature type="repeat" description="WD" evidence="5">
    <location>
        <begin position="1003"/>
        <end position="1044"/>
    </location>
</feature>
<dbReference type="OrthoDB" id="9765809at2"/>
<feature type="repeat" description="WD" evidence="5">
    <location>
        <begin position="913"/>
        <end position="944"/>
    </location>
</feature>
<dbReference type="InterPro" id="IPR017441">
    <property type="entry name" value="Protein_kinase_ATP_BS"/>
</dbReference>
<dbReference type="EMBL" id="CP037423">
    <property type="protein sequence ID" value="QDV43554.1"/>
    <property type="molecule type" value="Genomic_DNA"/>
</dbReference>
<dbReference type="Gene3D" id="2.130.10.10">
    <property type="entry name" value="YVTN repeat-like/Quinoprotein amine dehydrogenase"/>
    <property type="match status" value="6"/>
</dbReference>
<accession>A0A518HRW2</accession>
<dbReference type="EC" id="2.7.11.1" evidence="9"/>
<dbReference type="InterPro" id="IPR011044">
    <property type="entry name" value="Quino_amine_DH_bsu"/>
</dbReference>
<dbReference type="GO" id="GO:0004674">
    <property type="term" value="F:protein serine/threonine kinase activity"/>
    <property type="evidence" value="ECO:0007669"/>
    <property type="project" value="UniProtKB-EC"/>
</dbReference>
<feature type="repeat" description="WD" evidence="5">
    <location>
        <begin position="822"/>
        <end position="862"/>
    </location>
</feature>
<dbReference type="InterPro" id="IPR008271">
    <property type="entry name" value="Ser/Thr_kinase_AS"/>
</dbReference>
<keyword evidence="2" id="KW-0677">Repeat</keyword>
<feature type="repeat" description="WD" evidence="5">
    <location>
        <begin position="1045"/>
        <end position="1091"/>
    </location>
</feature>
<sequence length="1786" mass="194833">MSAEDRNDDQEDTLDDVDQRGASIDETKGDAIDETLQWAEPSDQTTTDVPSSNTEATRVFAGGSAANQTASDLNEETVDEVPPSVMHSRDISQTINPRELSKEDAAFWGSAAIGASKQNKAEPSQLRPAVERSITESKLQIRERDLAIPTRDPDSPSDYRLIRLLGRGGMGNVYVARQASLDRMIAVKVIKPLPKAKRQSLRQSGRLKDVEHERRQQFLSEAVVTGDLDHPNIVPIHDIAVAADNTLFYAMKRVVGQPWLKTIEERSRDENLEILLKVCDAIAFAHTRGVIHRDIKPENIMLGDFGEVLVMDWGLAIAKPEFEKRDSITFTAGLGGTPAFMAPEMALGPVEAIGPHSDIYLLGATLFYIITGVPPHRADNVSQCIRKVAANEIQDASTQHGGELLEIALRAMATDPKQRYESVQAFQQAIRSYRSHSESIAISTAAQQEYQRAQETLRYESFSRAGHGFEQALALWDGNQAAMEGLDRCRIDHAAAAYENGDYDLGLSLLNPNESKHLPLIEKLNAGLHQREQRLVRLRLMRRLVTASLLFILVGGSIALYVINQKRNEANEQRELAETQQQVAEQQSRLATEQRDRAEESEQLAANRLVEVEREKAKVELQKKIAEDNERDAKDARILAEENEQKAKDQELIAKQNADDALRQKLKAERSEKAALVALERARYESYLSQIGLAKARVDGNEFDDARLILTSIRAARRDQSPAWEWRYLWHLANQSRSSFRFDSGVSDLAMAADGRSGVVVCNDGTVHRAKIGDASGPIWTRDDLFATCADIAIDGQWCAIGTQRGTVLIVDPMTGRTLHVLDGHSATVNDLEFLADGRLLSASSDRTVALWDPGNERRVSRGWHIAPVVSLASRQSDSGDPPTIIAAVSDGKAGRVVAWQIQSDRFARIGEFSGHSFPAIALALSSDGQLAASGDTRGNVFLWRPRQLRPTDFDAALQRAIDSISDNPESPEPSVAGQPATPTQTPTQTAARSDGDAIVASWKAHPDAIAVMRFDDVDQTLLTGSDDYTIAAWMVADQSLRYTLRGHGGWVRALAIRANAVGLGDAAIVSGSADGTVRVWDRSTPESVSQDVDDATDETQGPATQIRTTPEHGTQLHGAQLNGTRLHGDEILAARLDRSGSRVISASRDHTARILGLDRTGLMFRELARINTNEAAAGELNEGTEFLAMSARLDASGKRLFVGSADATIRIWDVDSGTQLGVLQGTGLNNAFALSQDGRRLLSGSSRPDAKALLWDVDRRNGAPKIVHRLTAGDQAVTAFALSSDGEFAATGDRGGRCLQWDATTGQPIGPPIDLLRGYRINDLAISPDDQSLWVASDNGQLTEIDLQSRQPRRRLDHDGFVTALSLSPRGDQAITITAQTANNRFVTTATWWDLATQDSRRLDRVAAPLDADGQAAGDSARLTSARFGNRGNQVVVCRQTKDGRGGRVILIDLASQKNKAFDLPAAIGAPETGLLSLSDQLITLNGEAAFRWSIDAMAHVKSYRPHASVVDACFFPDGKIAATASRSVRLWQTDSGEAIDKLENPHAGAITGLDVSSRMDELGYRIATCGAEAAARLWIWKDRQSGFRLEREFGIDEAEIKQLQFSPDGGRLMLAGADGSIQLHPIDGSAATFRWRLPEGLAPTCVAFSSDGRYLAVGASDKTAWLIDSMADTDVKPRVMRGHADRIESIAVLNDGSGQVRVLTASRDKSARVWDPRLEVLEDDLSADSELIFGREVLALRRHTQGVTAIDCTGDGDLVMTAARDGKVLLWPAPQRAALDPVLP</sequence>
<dbReference type="Gene3D" id="3.30.200.20">
    <property type="entry name" value="Phosphorylase Kinase, domain 1"/>
    <property type="match status" value="1"/>
</dbReference>
<dbReference type="Gene3D" id="1.10.510.10">
    <property type="entry name" value="Transferase(Phosphotransferase) domain 1"/>
    <property type="match status" value="1"/>
</dbReference>
<feature type="binding site" evidence="6">
    <location>
        <position position="188"/>
    </location>
    <ligand>
        <name>ATP</name>
        <dbReference type="ChEBI" id="CHEBI:30616"/>
    </ligand>
</feature>
<keyword evidence="9" id="KW-0418">Kinase</keyword>
<keyword evidence="1 5" id="KW-0853">WD repeat</keyword>
<feature type="compositionally biased region" description="Polar residues" evidence="7">
    <location>
        <begin position="42"/>
        <end position="56"/>
    </location>
</feature>
<dbReference type="InterPro" id="IPR020472">
    <property type="entry name" value="WD40_PAC1"/>
</dbReference>
<feature type="repeat" description="WD" evidence="5">
    <location>
        <begin position="1682"/>
        <end position="1717"/>
    </location>
</feature>
<name>A0A518HRW2_9BACT</name>
<dbReference type="PROSITE" id="PS00108">
    <property type="entry name" value="PROTEIN_KINASE_ST"/>
    <property type="match status" value="1"/>
</dbReference>
<feature type="compositionally biased region" description="Basic and acidic residues" evidence="7">
    <location>
        <begin position="17"/>
        <end position="31"/>
    </location>
</feature>
<dbReference type="InterPro" id="IPR015943">
    <property type="entry name" value="WD40/YVTN_repeat-like_dom_sf"/>
</dbReference>
<dbReference type="SUPFAM" id="SSF50969">
    <property type="entry name" value="YVTN repeat-like/Quinoprotein amine dehydrogenase"/>
    <property type="match status" value="1"/>
</dbReference>
<dbReference type="Pfam" id="PF00069">
    <property type="entry name" value="Pkinase"/>
    <property type="match status" value="1"/>
</dbReference>
<dbReference type="Pfam" id="PF00400">
    <property type="entry name" value="WD40"/>
    <property type="match status" value="8"/>
</dbReference>
<evidence type="ECO:0000256" key="1">
    <source>
        <dbReference type="ARBA" id="ARBA00022574"/>
    </source>
</evidence>
<dbReference type="SMART" id="SM00320">
    <property type="entry name" value="WD40"/>
    <property type="match status" value="17"/>
</dbReference>
<dbReference type="RefSeq" id="WP_145387772.1">
    <property type="nucleotide sequence ID" value="NZ_CP037423.1"/>
</dbReference>
<feature type="repeat" description="WD" evidence="5">
    <location>
        <begin position="1742"/>
        <end position="1773"/>
    </location>
</feature>
<evidence type="ECO:0000256" key="5">
    <source>
        <dbReference type="PROSITE-ProRule" id="PRU00221"/>
    </source>
</evidence>
<dbReference type="PANTHER" id="PTHR44129">
    <property type="entry name" value="WD REPEAT-CONTAINING PROTEIN POP1"/>
    <property type="match status" value="1"/>
</dbReference>
<evidence type="ECO:0000256" key="7">
    <source>
        <dbReference type="SAM" id="MobiDB-lite"/>
    </source>
</evidence>
<dbReference type="InterPro" id="IPR011009">
    <property type="entry name" value="Kinase-like_dom_sf"/>
</dbReference>
<keyword evidence="10" id="KW-1185">Reference proteome</keyword>
<dbReference type="PROSITE" id="PS50294">
    <property type="entry name" value="WD_REPEATS_REGION"/>
    <property type="match status" value="3"/>
</dbReference>
<feature type="repeat" description="WD" evidence="5">
    <location>
        <begin position="1197"/>
        <end position="1223"/>
    </location>
</feature>
<gene>
    <name evidence="9" type="primary">pknD_7</name>
    <name evidence="9" type="ORF">Enr13x_34110</name>
</gene>
<evidence type="ECO:0000259" key="8">
    <source>
        <dbReference type="PROSITE" id="PS50011"/>
    </source>
</evidence>
<feature type="region of interest" description="Disordered" evidence="7">
    <location>
        <begin position="965"/>
        <end position="995"/>
    </location>
</feature>